<accession>A0A9P5JXR0</accession>
<dbReference type="Gene3D" id="2.40.70.10">
    <property type="entry name" value="Acid Proteases"/>
    <property type="match status" value="2"/>
</dbReference>
<evidence type="ECO:0000313" key="8">
    <source>
        <dbReference type="Proteomes" id="UP000759537"/>
    </source>
</evidence>
<comment type="similarity">
    <text evidence="1">Belongs to the peptidase A1 family.</text>
</comment>
<organism evidence="7 8">
    <name type="scientific">Russula ochroleuca</name>
    <dbReference type="NCBI Taxonomy" id="152965"/>
    <lineage>
        <taxon>Eukaryota</taxon>
        <taxon>Fungi</taxon>
        <taxon>Dikarya</taxon>
        <taxon>Basidiomycota</taxon>
        <taxon>Agaricomycotina</taxon>
        <taxon>Agaricomycetes</taxon>
        <taxon>Russulales</taxon>
        <taxon>Russulaceae</taxon>
        <taxon>Russula</taxon>
    </lineage>
</organism>
<dbReference type="InterPro" id="IPR034164">
    <property type="entry name" value="Pepsin-like_dom"/>
</dbReference>
<dbReference type="InterPro" id="IPR033121">
    <property type="entry name" value="PEPTIDASE_A1"/>
</dbReference>
<reference evidence="7" key="2">
    <citation type="journal article" date="2020" name="Nat. Commun.">
        <title>Large-scale genome sequencing of mycorrhizal fungi provides insights into the early evolution of symbiotic traits.</title>
        <authorList>
            <person name="Miyauchi S."/>
            <person name="Kiss E."/>
            <person name="Kuo A."/>
            <person name="Drula E."/>
            <person name="Kohler A."/>
            <person name="Sanchez-Garcia M."/>
            <person name="Morin E."/>
            <person name="Andreopoulos B."/>
            <person name="Barry K.W."/>
            <person name="Bonito G."/>
            <person name="Buee M."/>
            <person name="Carver A."/>
            <person name="Chen C."/>
            <person name="Cichocki N."/>
            <person name="Clum A."/>
            <person name="Culley D."/>
            <person name="Crous P.W."/>
            <person name="Fauchery L."/>
            <person name="Girlanda M."/>
            <person name="Hayes R.D."/>
            <person name="Keri Z."/>
            <person name="LaButti K."/>
            <person name="Lipzen A."/>
            <person name="Lombard V."/>
            <person name="Magnuson J."/>
            <person name="Maillard F."/>
            <person name="Murat C."/>
            <person name="Nolan M."/>
            <person name="Ohm R.A."/>
            <person name="Pangilinan J."/>
            <person name="Pereira M.F."/>
            <person name="Perotto S."/>
            <person name="Peter M."/>
            <person name="Pfister S."/>
            <person name="Riley R."/>
            <person name="Sitrit Y."/>
            <person name="Stielow J.B."/>
            <person name="Szollosi G."/>
            <person name="Zifcakova L."/>
            <person name="Stursova M."/>
            <person name="Spatafora J.W."/>
            <person name="Tedersoo L."/>
            <person name="Vaario L.M."/>
            <person name="Yamada A."/>
            <person name="Yan M."/>
            <person name="Wang P."/>
            <person name="Xu J."/>
            <person name="Bruns T."/>
            <person name="Baldrian P."/>
            <person name="Vilgalys R."/>
            <person name="Dunand C."/>
            <person name="Henrissat B."/>
            <person name="Grigoriev I.V."/>
            <person name="Hibbett D."/>
            <person name="Nagy L.G."/>
            <person name="Martin F.M."/>
        </authorList>
    </citation>
    <scope>NUCLEOTIDE SEQUENCE</scope>
    <source>
        <strain evidence="7">Prilba</strain>
    </source>
</reference>
<gene>
    <name evidence="7" type="ORF">DFH94DRAFT_770287</name>
</gene>
<feature type="compositionally biased region" description="Low complexity" evidence="4">
    <location>
        <begin position="438"/>
        <end position="453"/>
    </location>
</feature>
<feature type="compositionally biased region" description="Basic residues" evidence="4">
    <location>
        <begin position="1"/>
        <end position="12"/>
    </location>
</feature>
<sequence length="783" mass="80953">MPRFPRRRKARVVHSESKRDGGPGGSAGIVLSMNMVGAGMYEAVYTVPIQVGSNNQNFSLQVDTGSSDLWIASTSCSTTACAGTKGRQYDPSISGIATQSNFSIQYLAGNVSGPIYWDEVQVGGYTIGDQALAAATSVQSEPLEHEFNGILGLALPSNSLIAHSITPVTGNGRDGAPFTSNLFGITTVGSAPSSRFLSLTLSRPGSSAIPSQLGIGRHPSQIVPDPSRISYSTLVQDSQNTGNGGTLFWEVQVRAVTLYVNGSPKSVNLGNSRSGNALPTAILDTGVPLILATSTIANGIYGALGIGPAADGQYYVPCTTPINMTITLNGYPEIPLHPLDLSTQSQTDPSSSTCVGLIQTDGGVMDTSPTVSDMILGVAFLRNVYTVMAYDAPDAHGVFPANNDSASLQPRVGLLSLTNATRAMQEFNNVRVLNEPLGNSSSPTSGQASGSRSGKLSIGVDVLLALVGIIMGCVALFGLRWFHVRRRLRQGLHTNATDNKPAGASTTYSLAPNASFSSVDLAPGISSGMSIAGNSARTVVNQDGAAFDEFGQRKPKGKDGGDEGERVVSYLNLDPGDPSGWRDTLVGSTVDFPKLSSEPASALEAVMLASDEPMSSTRDAALAASIAAGHPMHRHNASDIGSLPEETGVVEPLLSSTALHARDDSAASFGAMSTRSARPTVFSDDEDLAEFGVGRESMAGVGTAARSSRIRGRHGGDSSGSLGSISLASVGGPGPSHAPRPSIDGRFPSMGPGERLSAYFTPGEAAFNAAQPPLPPPPPPPPS</sequence>
<evidence type="ECO:0000256" key="1">
    <source>
        <dbReference type="ARBA" id="ARBA00007447"/>
    </source>
</evidence>
<dbReference type="InterPro" id="IPR021109">
    <property type="entry name" value="Peptidase_aspartic_dom_sf"/>
</dbReference>
<keyword evidence="5" id="KW-1133">Transmembrane helix</keyword>
<name>A0A9P5JXR0_9AGAM</name>
<dbReference type="Proteomes" id="UP000759537">
    <property type="component" value="Unassembled WGS sequence"/>
</dbReference>
<dbReference type="OrthoDB" id="2747330at2759"/>
<feature type="disulfide bond" evidence="3">
    <location>
        <begin position="318"/>
        <end position="354"/>
    </location>
</feature>
<dbReference type="PROSITE" id="PS51767">
    <property type="entry name" value="PEPTIDASE_A1"/>
    <property type="match status" value="1"/>
</dbReference>
<evidence type="ECO:0000256" key="3">
    <source>
        <dbReference type="PIRSR" id="PIRSR601461-2"/>
    </source>
</evidence>
<reference evidence="7" key="1">
    <citation type="submission" date="2019-10" db="EMBL/GenBank/DDBJ databases">
        <authorList>
            <consortium name="DOE Joint Genome Institute"/>
            <person name="Kuo A."/>
            <person name="Miyauchi S."/>
            <person name="Kiss E."/>
            <person name="Drula E."/>
            <person name="Kohler A."/>
            <person name="Sanchez-Garcia M."/>
            <person name="Andreopoulos B."/>
            <person name="Barry K.W."/>
            <person name="Bonito G."/>
            <person name="Buee M."/>
            <person name="Carver A."/>
            <person name="Chen C."/>
            <person name="Cichocki N."/>
            <person name="Clum A."/>
            <person name="Culley D."/>
            <person name="Crous P.W."/>
            <person name="Fauchery L."/>
            <person name="Girlanda M."/>
            <person name="Hayes R."/>
            <person name="Keri Z."/>
            <person name="LaButti K."/>
            <person name="Lipzen A."/>
            <person name="Lombard V."/>
            <person name="Magnuson J."/>
            <person name="Maillard F."/>
            <person name="Morin E."/>
            <person name="Murat C."/>
            <person name="Nolan M."/>
            <person name="Ohm R."/>
            <person name="Pangilinan J."/>
            <person name="Pereira M."/>
            <person name="Perotto S."/>
            <person name="Peter M."/>
            <person name="Riley R."/>
            <person name="Sitrit Y."/>
            <person name="Stielow B."/>
            <person name="Szollosi G."/>
            <person name="Zifcakova L."/>
            <person name="Stursova M."/>
            <person name="Spatafora J.W."/>
            <person name="Tedersoo L."/>
            <person name="Vaario L.-M."/>
            <person name="Yamada A."/>
            <person name="Yan M."/>
            <person name="Wang P."/>
            <person name="Xu J."/>
            <person name="Bruns T."/>
            <person name="Baldrian P."/>
            <person name="Vilgalys R."/>
            <person name="Henrissat B."/>
            <person name="Grigoriev I.V."/>
            <person name="Hibbett D."/>
            <person name="Nagy L.G."/>
            <person name="Martin F.M."/>
        </authorList>
    </citation>
    <scope>NUCLEOTIDE SEQUENCE</scope>
    <source>
        <strain evidence="7">Prilba</strain>
    </source>
</reference>
<dbReference type="Pfam" id="PF00026">
    <property type="entry name" value="Asp"/>
    <property type="match status" value="2"/>
</dbReference>
<dbReference type="AlphaFoldDB" id="A0A9P5JXR0"/>
<keyword evidence="3" id="KW-1015">Disulfide bond</keyword>
<dbReference type="CDD" id="cd05471">
    <property type="entry name" value="pepsin_like"/>
    <property type="match status" value="1"/>
</dbReference>
<evidence type="ECO:0000259" key="6">
    <source>
        <dbReference type="PROSITE" id="PS51767"/>
    </source>
</evidence>
<dbReference type="GO" id="GO:0004190">
    <property type="term" value="F:aspartic-type endopeptidase activity"/>
    <property type="evidence" value="ECO:0007669"/>
    <property type="project" value="InterPro"/>
</dbReference>
<dbReference type="EMBL" id="WHVB01000024">
    <property type="protein sequence ID" value="KAF8470948.1"/>
    <property type="molecule type" value="Genomic_DNA"/>
</dbReference>
<feature type="region of interest" description="Disordered" evidence="4">
    <location>
        <begin position="702"/>
        <end position="783"/>
    </location>
</feature>
<protein>
    <submittedName>
        <fullName evidence="7">Aspartic peptidase domain-containing protein</fullName>
    </submittedName>
</protein>
<dbReference type="InterPro" id="IPR001461">
    <property type="entry name" value="Aspartic_peptidase_A1"/>
</dbReference>
<feature type="domain" description="Peptidase A1" evidence="6">
    <location>
        <begin position="45"/>
        <end position="398"/>
    </location>
</feature>
<comment type="caution">
    <text evidence="7">The sequence shown here is derived from an EMBL/GenBank/DDBJ whole genome shotgun (WGS) entry which is preliminary data.</text>
</comment>
<keyword evidence="5" id="KW-0812">Transmembrane</keyword>
<evidence type="ECO:0000313" key="7">
    <source>
        <dbReference type="EMBL" id="KAF8470948.1"/>
    </source>
</evidence>
<dbReference type="PANTHER" id="PTHR47966">
    <property type="entry name" value="BETA-SITE APP-CLEAVING ENZYME, ISOFORM A-RELATED"/>
    <property type="match status" value="1"/>
</dbReference>
<dbReference type="PANTHER" id="PTHR47966:SF57">
    <property type="entry name" value="PEPTIDASE A1 DOMAIN-CONTAINING PROTEIN"/>
    <property type="match status" value="1"/>
</dbReference>
<feature type="active site" evidence="2">
    <location>
        <position position="284"/>
    </location>
</feature>
<keyword evidence="8" id="KW-1185">Reference proteome</keyword>
<evidence type="ECO:0000256" key="2">
    <source>
        <dbReference type="PIRSR" id="PIRSR601461-1"/>
    </source>
</evidence>
<evidence type="ECO:0000256" key="4">
    <source>
        <dbReference type="SAM" id="MobiDB-lite"/>
    </source>
</evidence>
<feature type="compositionally biased region" description="Pro residues" evidence="4">
    <location>
        <begin position="772"/>
        <end position="783"/>
    </location>
</feature>
<feature type="region of interest" description="Disordered" evidence="4">
    <location>
        <begin position="1"/>
        <end position="25"/>
    </location>
</feature>
<dbReference type="GO" id="GO:0006508">
    <property type="term" value="P:proteolysis"/>
    <property type="evidence" value="ECO:0007669"/>
    <property type="project" value="InterPro"/>
</dbReference>
<feature type="transmembrane region" description="Helical" evidence="5">
    <location>
        <begin position="462"/>
        <end position="482"/>
    </location>
</feature>
<proteinExistence type="inferred from homology"/>
<dbReference type="SUPFAM" id="SSF50630">
    <property type="entry name" value="Acid proteases"/>
    <property type="match status" value="1"/>
</dbReference>
<feature type="active site" evidence="2">
    <location>
        <position position="63"/>
    </location>
</feature>
<evidence type="ECO:0000256" key="5">
    <source>
        <dbReference type="SAM" id="Phobius"/>
    </source>
</evidence>
<feature type="compositionally biased region" description="Low complexity" evidence="4">
    <location>
        <begin position="719"/>
        <end position="730"/>
    </location>
</feature>
<feature type="region of interest" description="Disordered" evidence="4">
    <location>
        <begin position="434"/>
        <end position="453"/>
    </location>
</feature>
<keyword evidence="5" id="KW-0472">Membrane</keyword>
<dbReference type="PRINTS" id="PR00792">
    <property type="entry name" value="PEPSIN"/>
</dbReference>